<gene>
    <name evidence="2" type="ORF">Hsar01_03371</name>
</gene>
<feature type="compositionally biased region" description="Basic residues" evidence="1">
    <location>
        <begin position="1"/>
        <end position="21"/>
    </location>
</feature>
<evidence type="ECO:0000313" key="3">
    <source>
        <dbReference type="Proteomes" id="UP001476282"/>
    </source>
</evidence>
<name>A0ABP9UTV1_9BACT</name>
<keyword evidence="3" id="KW-1185">Reference proteome</keyword>
<reference evidence="2 3" key="1">
    <citation type="submission" date="2024-02" db="EMBL/GenBank/DDBJ databases">
        <title>Haloferula sargassicola NBRC 104335.</title>
        <authorList>
            <person name="Ichikawa N."/>
            <person name="Katano-Makiyama Y."/>
            <person name="Hidaka K."/>
        </authorList>
    </citation>
    <scope>NUCLEOTIDE SEQUENCE [LARGE SCALE GENOMIC DNA]</scope>
    <source>
        <strain evidence="2 3">NBRC 104335</strain>
    </source>
</reference>
<proteinExistence type="predicted"/>
<organism evidence="2 3">
    <name type="scientific">Haloferula sargassicola</name>
    <dbReference type="NCBI Taxonomy" id="490096"/>
    <lineage>
        <taxon>Bacteria</taxon>
        <taxon>Pseudomonadati</taxon>
        <taxon>Verrucomicrobiota</taxon>
        <taxon>Verrucomicrobiia</taxon>
        <taxon>Verrucomicrobiales</taxon>
        <taxon>Verrucomicrobiaceae</taxon>
        <taxon>Haloferula</taxon>
    </lineage>
</organism>
<accession>A0ABP9UTV1</accession>
<evidence type="ECO:0000313" key="2">
    <source>
        <dbReference type="EMBL" id="GAA5484131.1"/>
    </source>
</evidence>
<feature type="region of interest" description="Disordered" evidence="1">
    <location>
        <begin position="1"/>
        <end position="43"/>
    </location>
</feature>
<evidence type="ECO:0000256" key="1">
    <source>
        <dbReference type="SAM" id="MobiDB-lite"/>
    </source>
</evidence>
<sequence length="332" mass="35703">MGTTKGSKRTKFNHGIHGRHGNGRDERPRSSGRGDTSKMSPVFGSMRLAGGGLRAGMGSACARPWAGRARALDPTWRCCPWSVVRCRTWFETSPLKCLCLSDQGPRTKDQGPRTKDQGPRTPCYLLPATCYLLPATCYLLPATGYRLPATGYRLPATGYRLPATGYRLPATGGIGTTKGSKRTKFNHGIRGRHGKVGSSALARPGAGTRQRCRRCLARCGLQGGGLRAGMGSACARPWAGRARALDPTCDVVLGPWSVVRGRTWFETSPLKCLCLSDQGPRTKDQGPRTPCNSLDVFVVPEVDRRSSGGQVARSPYFLASSSLARTFSVSSL</sequence>
<protein>
    <submittedName>
        <fullName evidence="2">Uncharacterized protein</fullName>
    </submittedName>
</protein>
<dbReference type="Proteomes" id="UP001476282">
    <property type="component" value="Unassembled WGS sequence"/>
</dbReference>
<dbReference type="EMBL" id="BAABRI010000021">
    <property type="protein sequence ID" value="GAA5484131.1"/>
    <property type="molecule type" value="Genomic_DNA"/>
</dbReference>
<comment type="caution">
    <text evidence="2">The sequence shown here is derived from an EMBL/GenBank/DDBJ whole genome shotgun (WGS) entry which is preliminary data.</text>
</comment>